<reference evidence="1" key="1">
    <citation type="submission" date="2014-11" db="EMBL/GenBank/DDBJ databases">
        <authorList>
            <person name="Amaro Gonzalez C."/>
        </authorList>
    </citation>
    <scope>NUCLEOTIDE SEQUENCE</scope>
</reference>
<organism evidence="1">
    <name type="scientific">Anguilla anguilla</name>
    <name type="common">European freshwater eel</name>
    <name type="synonym">Muraena anguilla</name>
    <dbReference type="NCBI Taxonomy" id="7936"/>
    <lineage>
        <taxon>Eukaryota</taxon>
        <taxon>Metazoa</taxon>
        <taxon>Chordata</taxon>
        <taxon>Craniata</taxon>
        <taxon>Vertebrata</taxon>
        <taxon>Euteleostomi</taxon>
        <taxon>Actinopterygii</taxon>
        <taxon>Neopterygii</taxon>
        <taxon>Teleostei</taxon>
        <taxon>Anguilliformes</taxon>
        <taxon>Anguillidae</taxon>
        <taxon>Anguilla</taxon>
    </lineage>
</organism>
<protein>
    <submittedName>
        <fullName evidence="1">Uncharacterized protein</fullName>
    </submittedName>
</protein>
<sequence>MGFQVNSVSTLERWNWPLSVPVYRLTGTKIFKIIYSM</sequence>
<name>A0A0E9SDZ9_ANGAN</name>
<dbReference type="AlphaFoldDB" id="A0A0E9SDZ9"/>
<accession>A0A0E9SDZ9</accession>
<reference evidence="1" key="2">
    <citation type="journal article" date="2015" name="Fish Shellfish Immunol.">
        <title>Early steps in the European eel (Anguilla anguilla)-Vibrio vulnificus interaction in the gills: Role of the RtxA13 toxin.</title>
        <authorList>
            <person name="Callol A."/>
            <person name="Pajuelo D."/>
            <person name="Ebbesson L."/>
            <person name="Teles M."/>
            <person name="MacKenzie S."/>
            <person name="Amaro C."/>
        </authorList>
    </citation>
    <scope>NUCLEOTIDE SEQUENCE</scope>
</reference>
<dbReference type="EMBL" id="GBXM01069672">
    <property type="protein sequence ID" value="JAH38905.1"/>
    <property type="molecule type" value="Transcribed_RNA"/>
</dbReference>
<proteinExistence type="predicted"/>
<evidence type="ECO:0000313" key="1">
    <source>
        <dbReference type="EMBL" id="JAH38905.1"/>
    </source>
</evidence>